<evidence type="ECO:0000256" key="9">
    <source>
        <dbReference type="ARBA" id="ARBA00023163"/>
    </source>
</evidence>
<evidence type="ECO:0000256" key="7">
    <source>
        <dbReference type="ARBA" id="ARBA00023015"/>
    </source>
</evidence>
<proteinExistence type="inferred from homology"/>
<evidence type="ECO:0000259" key="13">
    <source>
        <dbReference type="PROSITE" id="PS50157"/>
    </source>
</evidence>
<comment type="similarity">
    <text evidence="2">Belongs to the krueppel C2H2-type zinc-finger protein family.</text>
</comment>
<dbReference type="GO" id="GO:0006313">
    <property type="term" value="P:DNA transposition"/>
    <property type="evidence" value="ECO:0007669"/>
    <property type="project" value="InterPro"/>
</dbReference>
<name>A0A8T2N7C5_9TELE</name>
<evidence type="ECO:0000256" key="6">
    <source>
        <dbReference type="ARBA" id="ARBA00022833"/>
    </source>
</evidence>
<dbReference type="Pfam" id="PF00096">
    <property type="entry name" value="zf-C2H2"/>
    <property type="match status" value="2"/>
</dbReference>
<keyword evidence="3" id="KW-0479">Metal-binding</keyword>
<gene>
    <name evidence="14" type="ORF">JZ751_005404</name>
</gene>
<dbReference type="EMBL" id="JAFBMS010000124">
    <property type="protein sequence ID" value="KAG9335300.1"/>
    <property type="molecule type" value="Genomic_DNA"/>
</dbReference>
<evidence type="ECO:0000313" key="14">
    <source>
        <dbReference type="EMBL" id="KAG9335300.1"/>
    </source>
</evidence>
<dbReference type="SMART" id="SM00355">
    <property type="entry name" value="ZnF_C2H2"/>
    <property type="match status" value="3"/>
</dbReference>
<keyword evidence="6" id="KW-0862">Zinc</keyword>
<dbReference type="AlphaFoldDB" id="A0A8T2N7C5"/>
<dbReference type="InterPro" id="IPR013087">
    <property type="entry name" value="Znf_C2H2_type"/>
</dbReference>
<feature type="domain" description="C2H2-type" evidence="13">
    <location>
        <begin position="173"/>
        <end position="200"/>
    </location>
</feature>
<evidence type="ECO:0000256" key="1">
    <source>
        <dbReference type="ARBA" id="ARBA00004123"/>
    </source>
</evidence>
<evidence type="ECO:0000256" key="8">
    <source>
        <dbReference type="ARBA" id="ARBA00023125"/>
    </source>
</evidence>
<dbReference type="Proteomes" id="UP000824540">
    <property type="component" value="Unassembled WGS sequence"/>
</dbReference>
<evidence type="ECO:0000256" key="10">
    <source>
        <dbReference type="ARBA" id="ARBA00023242"/>
    </source>
</evidence>
<dbReference type="SUPFAM" id="SSF57667">
    <property type="entry name" value="beta-beta-alpha zinc fingers"/>
    <property type="match status" value="2"/>
</dbReference>
<keyword evidence="5 11" id="KW-0863">Zinc-finger</keyword>
<keyword evidence="15" id="KW-1185">Reference proteome</keyword>
<dbReference type="Gene3D" id="3.30.160.60">
    <property type="entry name" value="Classic Zinc Finger"/>
    <property type="match status" value="3"/>
</dbReference>
<dbReference type="InterPro" id="IPR036236">
    <property type="entry name" value="Znf_C2H2_sf"/>
</dbReference>
<dbReference type="OrthoDB" id="9439903at2759"/>
<keyword evidence="10" id="KW-0539">Nucleus</keyword>
<keyword evidence="8" id="KW-0238">DNA-binding</keyword>
<dbReference type="PANTHER" id="PTHR23226">
    <property type="entry name" value="ZINC FINGER AND SCAN DOMAIN-CONTAINING"/>
    <property type="match status" value="1"/>
</dbReference>
<feature type="domain" description="C2H2-type" evidence="13">
    <location>
        <begin position="145"/>
        <end position="172"/>
    </location>
</feature>
<evidence type="ECO:0000313" key="15">
    <source>
        <dbReference type="Proteomes" id="UP000824540"/>
    </source>
</evidence>
<keyword evidence="7" id="KW-0805">Transcription regulation</keyword>
<protein>
    <recommendedName>
        <fullName evidence="13">C2H2-type domain-containing protein</fullName>
    </recommendedName>
</protein>
<keyword evidence="9" id="KW-0804">Transcription</keyword>
<evidence type="ECO:0000256" key="11">
    <source>
        <dbReference type="PROSITE-ProRule" id="PRU00042"/>
    </source>
</evidence>
<dbReference type="PROSITE" id="PS50157">
    <property type="entry name" value="ZINC_FINGER_C2H2_2"/>
    <property type="match status" value="3"/>
</dbReference>
<accession>A0A8T2N7C5</accession>
<feature type="compositionally biased region" description="Low complexity" evidence="12">
    <location>
        <begin position="233"/>
        <end position="251"/>
    </location>
</feature>
<dbReference type="PANTHER" id="PTHR23226:SF416">
    <property type="entry name" value="FI01424P"/>
    <property type="match status" value="1"/>
</dbReference>
<dbReference type="GO" id="GO:0000978">
    <property type="term" value="F:RNA polymerase II cis-regulatory region sequence-specific DNA binding"/>
    <property type="evidence" value="ECO:0007669"/>
    <property type="project" value="TreeGrafter"/>
</dbReference>
<evidence type="ECO:0000256" key="2">
    <source>
        <dbReference type="ARBA" id="ARBA00006991"/>
    </source>
</evidence>
<feature type="compositionally biased region" description="Polar residues" evidence="12">
    <location>
        <begin position="254"/>
        <end position="265"/>
    </location>
</feature>
<dbReference type="GO" id="GO:0015074">
    <property type="term" value="P:DNA integration"/>
    <property type="evidence" value="ECO:0007669"/>
    <property type="project" value="InterPro"/>
</dbReference>
<evidence type="ECO:0000256" key="3">
    <source>
        <dbReference type="ARBA" id="ARBA00022723"/>
    </source>
</evidence>
<evidence type="ECO:0000256" key="5">
    <source>
        <dbReference type="ARBA" id="ARBA00022771"/>
    </source>
</evidence>
<dbReference type="FunFam" id="3.30.160.60:FF:000345">
    <property type="entry name" value="Zinc finger protein Gfi-1"/>
    <property type="match status" value="1"/>
</dbReference>
<dbReference type="Pfam" id="PF01498">
    <property type="entry name" value="HTH_Tnp_Tc3_2"/>
    <property type="match status" value="1"/>
</dbReference>
<feature type="compositionally biased region" description="Polar residues" evidence="12">
    <location>
        <begin position="277"/>
        <end position="287"/>
    </location>
</feature>
<organism evidence="14 15">
    <name type="scientific">Albula glossodonta</name>
    <name type="common">roundjaw bonefish</name>
    <dbReference type="NCBI Taxonomy" id="121402"/>
    <lineage>
        <taxon>Eukaryota</taxon>
        <taxon>Metazoa</taxon>
        <taxon>Chordata</taxon>
        <taxon>Craniata</taxon>
        <taxon>Vertebrata</taxon>
        <taxon>Euteleostomi</taxon>
        <taxon>Actinopterygii</taxon>
        <taxon>Neopterygii</taxon>
        <taxon>Teleostei</taxon>
        <taxon>Albuliformes</taxon>
        <taxon>Albulidae</taxon>
        <taxon>Albula</taxon>
    </lineage>
</organism>
<dbReference type="FunFam" id="3.30.160.60:FF:001506">
    <property type="entry name" value="Zinc finger protein"/>
    <property type="match status" value="1"/>
</dbReference>
<dbReference type="Pfam" id="PF13912">
    <property type="entry name" value="zf-C2H2_6"/>
    <property type="match status" value="1"/>
</dbReference>
<dbReference type="GO" id="GO:0000981">
    <property type="term" value="F:DNA-binding transcription factor activity, RNA polymerase II-specific"/>
    <property type="evidence" value="ECO:0007669"/>
    <property type="project" value="TreeGrafter"/>
</dbReference>
<dbReference type="GO" id="GO:0005634">
    <property type="term" value="C:nucleus"/>
    <property type="evidence" value="ECO:0007669"/>
    <property type="project" value="UniProtKB-SubCell"/>
</dbReference>
<dbReference type="GO" id="GO:0008270">
    <property type="term" value="F:zinc ion binding"/>
    <property type="evidence" value="ECO:0007669"/>
    <property type="project" value="UniProtKB-KW"/>
</dbReference>
<feature type="domain" description="C2H2-type" evidence="13">
    <location>
        <begin position="117"/>
        <end position="144"/>
    </location>
</feature>
<keyword evidence="4" id="KW-0677">Repeat</keyword>
<reference evidence="14" key="1">
    <citation type="thesis" date="2021" institute="BYU ScholarsArchive" country="Provo, UT, USA">
        <title>Applications of and Algorithms for Genome Assembly and Genomic Analyses with an Emphasis on Marine Teleosts.</title>
        <authorList>
            <person name="Pickett B.D."/>
        </authorList>
    </citation>
    <scope>NUCLEOTIDE SEQUENCE</scope>
    <source>
        <strain evidence="14">HI-2016</strain>
    </source>
</reference>
<feature type="region of interest" description="Disordered" evidence="12">
    <location>
        <begin position="217"/>
        <end position="295"/>
    </location>
</feature>
<evidence type="ECO:0000256" key="12">
    <source>
        <dbReference type="SAM" id="MobiDB-lite"/>
    </source>
</evidence>
<dbReference type="InterPro" id="IPR002492">
    <property type="entry name" value="Transposase_Tc1-like"/>
</dbReference>
<sequence>MTFNLPRTGAPCKISPRGVSMVMRKVRDQPTTTREDLVNDLKRAGTAVSTVTISNTLRQGAQTPSGEKWMLMAAAGGKGERKRAAAAAAAVKVREATMALILSDPDPVSPKRPSGPFNCDQCNRGYATYSQLMDHRQSHMKARPFPCTLCDKRFLSKSHYTEHQRVHTGERPFPCLQCERSFTTSHNLKRHQTIHLKEDIYRCRTCGVLFCHLHKGSHPSASTSSKPKHSQNSKTPLSPSKPLSSPHKLLSVQKIVSSPKSTLSPNHPVPRKKTAKHTTSPSKSSLMAQRKGREPGAVTLRRNAVGPLSKIAYDIEVVL</sequence>
<dbReference type="PROSITE" id="PS00028">
    <property type="entry name" value="ZINC_FINGER_C2H2_1"/>
    <property type="match status" value="3"/>
</dbReference>
<comment type="caution">
    <text evidence="14">The sequence shown here is derived from an EMBL/GenBank/DDBJ whole genome shotgun (WGS) entry which is preliminary data.</text>
</comment>
<comment type="subcellular location">
    <subcellularLocation>
        <location evidence="1">Nucleus</location>
    </subcellularLocation>
</comment>
<evidence type="ECO:0000256" key="4">
    <source>
        <dbReference type="ARBA" id="ARBA00022737"/>
    </source>
</evidence>